<dbReference type="Gene3D" id="2.40.50.100">
    <property type="match status" value="1"/>
</dbReference>
<evidence type="ECO:0000313" key="6">
    <source>
        <dbReference type="EMBL" id="WMN07796.1"/>
    </source>
</evidence>
<evidence type="ECO:0000256" key="4">
    <source>
        <dbReference type="SAM" id="MobiDB-lite"/>
    </source>
</evidence>
<evidence type="ECO:0000313" key="7">
    <source>
        <dbReference type="Proteomes" id="UP001244443"/>
    </source>
</evidence>
<evidence type="ECO:0000256" key="2">
    <source>
        <dbReference type="ARBA" id="ARBA00023054"/>
    </source>
</evidence>
<dbReference type="PANTHER" id="PTHR32347:SF23">
    <property type="entry name" value="BLL5650 PROTEIN"/>
    <property type="match status" value="1"/>
</dbReference>
<feature type="coiled-coil region" evidence="3">
    <location>
        <begin position="259"/>
        <end position="286"/>
    </location>
</feature>
<dbReference type="SUPFAM" id="SSF51230">
    <property type="entry name" value="Single hybrid motif"/>
    <property type="match status" value="1"/>
</dbReference>
<protein>
    <submittedName>
        <fullName evidence="6">HlyD family efflux transporter periplasmic adaptor subunit</fullName>
    </submittedName>
</protein>
<accession>A0AA51N7M9</accession>
<keyword evidence="7" id="KW-1185">Reference proteome</keyword>
<keyword evidence="2 3" id="KW-0175">Coiled coil</keyword>
<evidence type="ECO:0000256" key="5">
    <source>
        <dbReference type="SAM" id="Phobius"/>
    </source>
</evidence>
<evidence type="ECO:0000256" key="3">
    <source>
        <dbReference type="SAM" id="Coils"/>
    </source>
</evidence>
<name>A0AA51N7M9_9BACT</name>
<keyword evidence="5" id="KW-0812">Transmembrane</keyword>
<feature type="transmembrane region" description="Helical" evidence="5">
    <location>
        <begin position="32"/>
        <end position="52"/>
    </location>
</feature>
<comment type="subcellular location">
    <subcellularLocation>
        <location evidence="1">Cell envelope</location>
    </subcellularLocation>
</comment>
<dbReference type="EMBL" id="CP129970">
    <property type="protein sequence ID" value="WMN07796.1"/>
    <property type="molecule type" value="Genomic_DNA"/>
</dbReference>
<dbReference type="GO" id="GO:0030313">
    <property type="term" value="C:cell envelope"/>
    <property type="evidence" value="ECO:0007669"/>
    <property type="project" value="UniProtKB-SubCell"/>
</dbReference>
<dbReference type="InterPro" id="IPR050465">
    <property type="entry name" value="UPF0194_transport"/>
</dbReference>
<dbReference type="AlphaFoldDB" id="A0AA51N7M9"/>
<organism evidence="6 7">
    <name type="scientific">Marivirga arenosa</name>
    <dbReference type="NCBI Taxonomy" id="3059076"/>
    <lineage>
        <taxon>Bacteria</taxon>
        <taxon>Pseudomonadati</taxon>
        <taxon>Bacteroidota</taxon>
        <taxon>Cytophagia</taxon>
        <taxon>Cytophagales</taxon>
        <taxon>Marivirgaceae</taxon>
        <taxon>Marivirga</taxon>
    </lineage>
</organism>
<sequence>MLNISPHSLKDKIDTSKYKSFSLFQEIRADKVLKQLLLTFLGLVLVVAFLPWTQNIRGNGHVTALSPSQRPQELNSVIDGRIEAWYVQEGDFVAKGDTIIFIREIKDEYFDPRLLERTQNQIDAKRESLGFYKEKIDALKSQVVAIEENRQLKLNQAKNYLRQAELQIQADSIDYEAAQTNLGIADRQLERQKELYDEGLKSLTDLEKRTSKYQESLAKKISVESKLLSSRNKLLNAKIELNSIYNEYTDKLQKARSSLFETRSMLQNAQAEVVKMENQLTNYQIRFGMYYITAPQDGYITRAVSTGIGENIKAGESLVSIMPAEIDYAVEMYIYPRDLPLFSVGNEVRLIFDGWPSIVFSGWPIITYGTFGGEVVAIDRFISPNGKYRILIAQDPDEPEWPDALRVGGGTNGLALLDTVPVWYEIWRQINGFPPNFYTPENTGNENMKAKGKSDSKEKK</sequence>
<keyword evidence="5" id="KW-1133">Transmembrane helix</keyword>
<gene>
    <name evidence="6" type="ORF">QYS48_06255</name>
</gene>
<feature type="coiled-coil region" evidence="3">
    <location>
        <begin position="115"/>
        <end position="209"/>
    </location>
</feature>
<dbReference type="InterPro" id="IPR011053">
    <property type="entry name" value="Single_hybrid_motif"/>
</dbReference>
<dbReference type="RefSeq" id="WP_308358049.1">
    <property type="nucleotide sequence ID" value="NZ_CP129970.2"/>
</dbReference>
<dbReference type="PANTHER" id="PTHR32347">
    <property type="entry name" value="EFFLUX SYSTEM COMPONENT YKNX-RELATED"/>
    <property type="match status" value="1"/>
</dbReference>
<keyword evidence="5" id="KW-0472">Membrane</keyword>
<reference evidence="6" key="1">
    <citation type="submission" date="2023-08" db="EMBL/GenBank/DDBJ databases">
        <title>Comparative genomics and taxonomic characterization of three novel marine species of genus Marivirga.</title>
        <authorList>
            <person name="Muhammad N."/>
            <person name="Kim S.-G."/>
        </authorList>
    </citation>
    <scope>NUCLEOTIDE SEQUENCE [LARGE SCALE GENOMIC DNA]</scope>
    <source>
        <strain evidence="6">ABR2-2</strain>
    </source>
</reference>
<dbReference type="Proteomes" id="UP001244443">
    <property type="component" value="Chromosome"/>
</dbReference>
<feature type="region of interest" description="Disordered" evidence="4">
    <location>
        <begin position="438"/>
        <end position="460"/>
    </location>
</feature>
<feature type="compositionally biased region" description="Basic and acidic residues" evidence="4">
    <location>
        <begin position="448"/>
        <end position="460"/>
    </location>
</feature>
<evidence type="ECO:0000256" key="1">
    <source>
        <dbReference type="ARBA" id="ARBA00004196"/>
    </source>
</evidence>
<proteinExistence type="predicted"/>